<keyword evidence="4" id="KW-0945">Host-virus interaction</keyword>
<protein>
    <recommendedName>
        <fullName evidence="2 11">Protein Nef</fullName>
    </recommendedName>
</protein>
<accession>Q8JAH3</accession>
<dbReference type="Gene3D" id="3.30.62.10">
    <property type="entry name" value="Nef Regulatory Factor"/>
    <property type="match status" value="1"/>
</dbReference>
<proteinExistence type="inferred from homology"/>
<comment type="similarity">
    <text evidence="1 11">Belongs to the lentivirus primate group Nef protein family.</text>
</comment>
<evidence type="ECO:0000256" key="3">
    <source>
        <dbReference type="ARBA" id="ARBA00022511"/>
    </source>
</evidence>
<organismHost>
    <name type="scientific">Pan troglodytes</name>
    <name type="common">Chimpanzee</name>
    <dbReference type="NCBI Taxonomy" id="9598"/>
</organismHost>
<organism evidence="13 14">
    <name type="scientific">Simian immunodeficiency virus</name>
    <name type="common">SIV</name>
    <dbReference type="NCBI Taxonomy" id="11723"/>
    <lineage>
        <taxon>Viruses</taxon>
        <taxon>Riboviria</taxon>
        <taxon>Pararnavirae</taxon>
        <taxon>Artverviricota</taxon>
        <taxon>Revtraviricetes</taxon>
        <taxon>Ortervirales</taxon>
        <taxon>Retroviridae</taxon>
        <taxon>Orthoretrovirinae</taxon>
        <taxon>Lentivirus</taxon>
        <taxon>Lentivirus simimdef</taxon>
    </lineage>
</organism>
<reference evidence="13 14" key="1">
    <citation type="journal article" date="2002" name="J. Virol.">
        <title>Characterization of a novel simian immunodeficiency virus with a vpu gene from greater spot-nosed monkeys (Cercopithecus nictitans) provides new insights into simian/human immunodeficiency virus phylogeny.</title>
        <authorList>
            <person name="Courgnaud V."/>
            <person name="Salemi M."/>
            <person name="Pourrut X."/>
            <person name="Mpoudi-Ngole E."/>
            <person name="Abela B."/>
            <person name="Auzel P."/>
            <person name="Bibollet-Ruche F."/>
            <person name="Hahn B."/>
            <person name="Vandamme A.M."/>
            <person name="Delaporte E."/>
            <person name="Peeters M."/>
        </authorList>
    </citation>
    <scope>NUCLEOTIDE SEQUENCE [LARGE SCALE GENOMIC DNA]</scope>
</reference>
<dbReference type="InterPro" id="IPR001558">
    <property type="entry name" value="HIV_Nef"/>
</dbReference>
<evidence type="ECO:0000256" key="6">
    <source>
        <dbReference type="ARBA" id="ARBA00022870"/>
    </source>
</evidence>
<feature type="region of interest" description="Disordered" evidence="12">
    <location>
        <begin position="1"/>
        <end position="30"/>
    </location>
</feature>
<evidence type="ECO:0000256" key="5">
    <source>
        <dbReference type="ARBA" id="ARBA00022707"/>
    </source>
</evidence>
<keyword evidence="8" id="KW-0472">Membrane</keyword>
<keyword evidence="6" id="KW-1043">Host membrane</keyword>
<evidence type="ECO:0000256" key="10">
    <source>
        <dbReference type="ARBA" id="ARBA00023288"/>
    </source>
</evidence>
<organismHost>
    <name type="scientific">Cercopithecidae</name>
    <name type="common">Old World monkeys</name>
    <dbReference type="NCBI Taxonomy" id="9527"/>
</organismHost>
<dbReference type="InterPro" id="IPR027481">
    <property type="entry name" value="HIV-1_Nef_core_sf"/>
</dbReference>
<dbReference type="Proteomes" id="UP000257913">
    <property type="component" value="Segment"/>
</dbReference>
<evidence type="ECO:0000256" key="9">
    <source>
        <dbReference type="ARBA" id="ARBA00023280"/>
    </source>
</evidence>
<keyword evidence="9 11" id="KW-0899">Viral immunoevasion</keyword>
<keyword evidence="7 11" id="KW-0843">Virulence</keyword>
<dbReference type="EMBL" id="AF468658">
    <property type="protein sequence ID" value="AAM90229.1"/>
    <property type="molecule type" value="Genomic_DNA"/>
</dbReference>
<evidence type="ECO:0000313" key="14">
    <source>
        <dbReference type="Proteomes" id="UP000257913"/>
    </source>
</evidence>
<feature type="compositionally biased region" description="Polar residues" evidence="12">
    <location>
        <begin position="15"/>
        <end position="28"/>
    </location>
</feature>
<dbReference type="Pfam" id="PF00469">
    <property type="entry name" value="F-protein"/>
    <property type="match status" value="1"/>
</dbReference>
<evidence type="ECO:0000256" key="8">
    <source>
        <dbReference type="ARBA" id="ARBA00023136"/>
    </source>
</evidence>
<dbReference type="GO" id="GO:0005525">
    <property type="term" value="F:GTP binding"/>
    <property type="evidence" value="ECO:0007669"/>
    <property type="project" value="InterPro"/>
</dbReference>
<feature type="compositionally biased region" description="Low complexity" evidence="12">
    <location>
        <begin position="1"/>
        <end position="14"/>
    </location>
</feature>
<evidence type="ECO:0000256" key="1">
    <source>
        <dbReference type="ARBA" id="ARBA00006933"/>
    </source>
</evidence>
<keyword evidence="3" id="KW-1032">Host cell membrane</keyword>
<keyword evidence="10 11" id="KW-0449">Lipoprotein</keyword>
<keyword evidence="5 11" id="KW-0519">Myristate</keyword>
<sequence>MGSKNSKQQSQESSTALLSSHGTGQSPSFRLLDEYGENSWLSPDASDRGRRYYLTEESPSRQNCIDYEPSCPVRPQVPLRDPTYKLMVDLSHFLKEKGGLEAMFYCEDRHQKLESYCYYEWGIVPGWLQWTPGPGIRYPTMPGFCWCLRPVAMTEDSEPGDDQYLLNHPAYQGQQEDHHREILVFSFCSRLALKSGWQMNQLQQEERKKRLTANRFL</sequence>
<name>Q8JAH3_SIV</name>
<evidence type="ECO:0000256" key="4">
    <source>
        <dbReference type="ARBA" id="ARBA00022581"/>
    </source>
</evidence>
<evidence type="ECO:0000313" key="13">
    <source>
        <dbReference type="EMBL" id="AAM90229.1"/>
    </source>
</evidence>
<dbReference type="SUPFAM" id="SSF55671">
    <property type="entry name" value="Regulatory factor Nef"/>
    <property type="match status" value="1"/>
</dbReference>
<evidence type="ECO:0000256" key="2">
    <source>
        <dbReference type="ARBA" id="ARBA00013526"/>
    </source>
</evidence>
<evidence type="ECO:0000256" key="7">
    <source>
        <dbReference type="ARBA" id="ARBA00023026"/>
    </source>
</evidence>
<evidence type="ECO:0000256" key="12">
    <source>
        <dbReference type="SAM" id="MobiDB-lite"/>
    </source>
</evidence>
<evidence type="ECO:0000256" key="11">
    <source>
        <dbReference type="RuleBase" id="RU000344"/>
    </source>
</evidence>